<comment type="caution">
    <text evidence="2">The sequence shown here is derived from an EMBL/GenBank/DDBJ whole genome shotgun (WGS) entry which is preliminary data.</text>
</comment>
<keyword evidence="3" id="KW-1185">Reference proteome</keyword>
<sequence length="168" mass="19400">MSVEKSQASRALPAVLSLHWGWLLIATIVEQALWGHFHREPWSLFNVVDAWSFIQAGWLRSVDKRSTALYWYIGASLMAFLIWAFTRGGKLSSAVDAGVSIAFFGIVFAGVFVFRRDMQRYFNEKDNVGLHLSPWMTLFFSTLYFQYHFHDIAQFKSRHPEISTLAEE</sequence>
<keyword evidence="1" id="KW-1133">Transmembrane helix</keyword>
<organism evidence="2 3">
    <name type="scientific">Granulicella arctica</name>
    <dbReference type="NCBI Taxonomy" id="940613"/>
    <lineage>
        <taxon>Bacteria</taxon>
        <taxon>Pseudomonadati</taxon>
        <taxon>Acidobacteriota</taxon>
        <taxon>Terriglobia</taxon>
        <taxon>Terriglobales</taxon>
        <taxon>Acidobacteriaceae</taxon>
        <taxon>Granulicella</taxon>
    </lineage>
</organism>
<gene>
    <name evidence="2" type="ORF">HDF17_002622</name>
</gene>
<feature type="transmembrane region" description="Helical" evidence="1">
    <location>
        <begin position="127"/>
        <end position="147"/>
    </location>
</feature>
<name>A0A7Y9PI24_9BACT</name>
<evidence type="ECO:0000313" key="3">
    <source>
        <dbReference type="Proteomes" id="UP000589520"/>
    </source>
</evidence>
<dbReference type="EMBL" id="JACCCW010000002">
    <property type="protein sequence ID" value="NYF80302.1"/>
    <property type="molecule type" value="Genomic_DNA"/>
</dbReference>
<dbReference type="RefSeq" id="WP_179491591.1">
    <property type="nucleotide sequence ID" value="NZ_JACCCW010000002.1"/>
</dbReference>
<keyword evidence="1" id="KW-0812">Transmembrane</keyword>
<accession>A0A7Y9PI24</accession>
<protein>
    <submittedName>
        <fullName evidence="2">Uncharacterized protein</fullName>
    </submittedName>
</protein>
<dbReference type="Proteomes" id="UP000589520">
    <property type="component" value="Unassembled WGS sequence"/>
</dbReference>
<reference evidence="2 3" key="1">
    <citation type="submission" date="2020-07" db="EMBL/GenBank/DDBJ databases">
        <title>Genomic Encyclopedia of Type Strains, Phase IV (KMG-V): Genome sequencing to study the core and pangenomes of soil and plant-associated prokaryotes.</title>
        <authorList>
            <person name="Whitman W."/>
        </authorList>
    </citation>
    <scope>NUCLEOTIDE SEQUENCE [LARGE SCALE GENOMIC DNA]</scope>
    <source>
        <strain evidence="2 3">X4EP2</strain>
    </source>
</reference>
<feature type="transmembrane region" description="Helical" evidence="1">
    <location>
        <begin position="68"/>
        <end position="85"/>
    </location>
</feature>
<keyword evidence="1" id="KW-0472">Membrane</keyword>
<feature type="transmembrane region" description="Helical" evidence="1">
    <location>
        <begin position="97"/>
        <end position="115"/>
    </location>
</feature>
<evidence type="ECO:0000256" key="1">
    <source>
        <dbReference type="SAM" id="Phobius"/>
    </source>
</evidence>
<dbReference type="AlphaFoldDB" id="A0A7Y9PI24"/>
<proteinExistence type="predicted"/>
<evidence type="ECO:0000313" key="2">
    <source>
        <dbReference type="EMBL" id="NYF80302.1"/>
    </source>
</evidence>